<comment type="caution">
    <text evidence="10">The sequence shown here is derived from an EMBL/GenBank/DDBJ whole genome shotgun (WGS) entry which is preliminary data.</text>
</comment>
<organism evidence="10 11">
    <name type="scientific">Hypsibius exemplaris</name>
    <name type="common">Freshwater tardigrade</name>
    <dbReference type="NCBI Taxonomy" id="2072580"/>
    <lineage>
        <taxon>Eukaryota</taxon>
        <taxon>Metazoa</taxon>
        <taxon>Ecdysozoa</taxon>
        <taxon>Tardigrada</taxon>
        <taxon>Eutardigrada</taxon>
        <taxon>Parachela</taxon>
        <taxon>Hypsibioidea</taxon>
        <taxon>Hypsibiidae</taxon>
        <taxon>Hypsibius</taxon>
    </lineage>
</organism>
<feature type="domain" description="AAA+ ATPase" evidence="9">
    <location>
        <begin position="62"/>
        <end position="364"/>
    </location>
</feature>
<dbReference type="Pfam" id="PF17856">
    <property type="entry name" value="TIP49_C"/>
    <property type="match status" value="1"/>
</dbReference>
<keyword evidence="8" id="KW-0804">Transcription</keyword>
<dbReference type="InterPro" id="IPR010339">
    <property type="entry name" value="TIP49_P-loop"/>
</dbReference>
<reference evidence="11" key="1">
    <citation type="submission" date="2017-01" db="EMBL/GenBank/DDBJ databases">
        <title>Comparative genomics of anhydrobiosis in the tardigrade Hypsibius dujardini.</title>
        <authorList>
            <person name="Yoshida Y."/>
            <person name="Koutsovoulos G."/>
            <person name="Laetsch D."/>
            <person name="Stevens L."/>
            <person name="Kumar S."/>
            <person name="Horikawa D."/>
            <person name="Ishino K."/>
            <person name="Komine S."/>
            <person name="Tomita M."/>
            <person name="Blaxter M."/>
            <person name="Arakawa K."/>
        </authorList>
    </citation>
    <scope>NUCLEOTIDE SEQUENCE [LARGE SCALE GENOMIC DNA]</scope>
    <source>
        <strain evidence="11">Z151</strain>
    </source>
</reference>
<dbReference type="InterPro" id="IPR027417">
    <property type="entry name" value="P-loop_NTPase"/>
</dbReference>
<dbReference type="SMART" id="SM00382">
    <property type="entry name" value="AAA"/>
    <property type="match status" value="1"/>
</dbReference>
<dbReference type="GO" id="GO:0003678">
    <property type="term" value="F:DNA helicase activity"/>
    <property type="evidence" value="ECO:0007669"/>
    <property type="project" value="UniProtKB-EC"/>
</dbReference>
<dbReference type="Pfam" id="PF06068">
    <property type="entry name" value="TIP49"/>
    <property type="match status" value="1"/>
</dbReference>
<keyword evidence="6 8" id="KW-0067">ATP-binding</keyword>
<dbReference type="InterPro" id="IPR012340">
    <property type="entry name" value="NA-bd_OB-fold"/>
</dbReference>
<evidence type="ECO:0000313" key="10">
    <source>
        <dbReference type="EMBL" id="OQV25040.1"/>
    </source>
</evidence>
<proteinExistence type="inferred from homology"/>
<evidence type="ECO:0000256" key="1">
    <source>
        <dbReference type="ARBA" id="ARBA00004123"/>
    </source>
</evidence>
<dbReference type="Proteomes" id="UP000192578">
    <property type="component" value="Unassembled WGS sequence"/>
</dbReference>
<dbReference type="Gene3D" id="2.40.50.360">
    <property type="entry name" value="RuvB-like helicase, domain II"/>
    <property type="match status" value="1"/>
</dbReference>
<evidence type="ECO:0000256" key="6">
    <source>
        <dbReference type="ARBA" id="ARBA00022840"/>
    </source>
</evidence>
<evidence type="ECO:0000256" key="8">
    <source>
        <dbReference type="RuleBase" id="RU363048"/>
    </source>
</evidence>
<gene>
    <name evidence="10" type="ORF">BV898_01247</name>
</gene>
<protein>
    <recommendedName>
        <fullName evidence="8">RuvB-like helicase</fullName>
        <ecNumber evidence="8">3.6.4.12</ecNumber>
    </recommendedName>
</protein>
<evidence type="ECO:0000256" key="5">
    <source>
        <dbReference type="ARBA" id="ARBA00022806"/>
    </source>
</evidence>
<dbReference type="Gene3D" id="3.40.50.300">
    <property type="entry name" value="P-loop containing nucleotide triphosphate hydrolases"/>
    <property type="match status" value="1"/>
</dbReference>
<dbReference type="SUPFAM" id="SSF52540">
    <property type="entry name" value="P-loop containing nucleoside triphosphate hydrolases"/>
    <property type="match status" value="1"/>
</dbReference>
<evidence type="ECO:0000256" key="3">
    <source>
        <dbReference type="ARBA" id="ARBA00022741"/>
    </source>
</evidence>
<dbReference type="GO" id="GO:0016887">
    <property type="term" value="F:ATP hydrolysis activity"/>
    <property type="evidence" value="ECO:0007669"/>
    <property type="project" value="RHEA"/>
</dbReference>
<dbReference type="FunFam" id="2.40.50.360:FF:000001">
    <property type="entry name" value="RuvB-like helicase"/>
    <property type="match status" value="1"/>
</dbReference>
<dbReference type="GO" id="GO:0005524">
    <property type="term" value="F:ATP binding"/>
    <property type="evidence" value="ECO:0007669"/>
    <property type="project" value="UniProtKB-KW"/>
</dbReference>
<dbReference type="InterPro" id="IPR041048">
    <property type="entry name" value="RuvB-like_C"/>
</dbReference>
<dbReference type="AlphaFoldDB" id="A0A1W0XC69"/>
<keyword evidence="11" id="KW-1185">Reference proteome</keyword>
<dbReference type="EMBL" id="MTYJ01000004">
    <property type="protein sequence ID" value="OQV25040.1"/>
    <property type="molecule type" value="Genomic_DNA"/>
</dbReference>
<evidence type="ECO:0000256" key="2">
    <source>
        <dbReference type="ARBA" id="ARBA00007519"/>
    </source>
</evidence>
<dbReference type="PANTHER" id="PTHR11093">
    <property type="entry name" value="RUVB-RELATED REPTIN AND PONTIN"/>
    <property type="match status" value="1"/>
</dbReference>
<dbReference type="EC" id="3.6.4.12" evidence="8"/>
<comment type="similarity">
    <text evidence="2 8">Belongs to the RuvB family.</text>
</comment>
<dbReference type="InterPro" id="IPR027238">
    <property type="entry name" value="RuvB-like"/>
</dbReference>
<evidence type="ECO:0000259" key="9">
    <source>
        <dbReference type="SMART" id="SM00382"/>
    </source>
</evidence>
<dbReference type="Gene3D" id="1.10.8.60">
    <property type="match status" value="1"/>
</dbReference>
<evidence type="ECO:0000256" key="4">
    <source>
        <dbReference type="ARBA" id="ARBA00022801"/>
    </source>
</evidence>
<dbReference type="InterPro" id="IPR042487">
    <property type="entry name" value="RuvBL1/2_DNA/RNA_bd_dom"/>
</dbReference>
<keyword evidence="7 8" id="KW-0539">Nucleus</keyword>
<keyword evidence="3 8" id="KW-0547">Nucleotide-binding</keyword>
<sequence length="455" mass="49865">MKIEDVTSTTKAQRVAAHTHVKGLGLDEDGKAKQSAAGLVGQLNAREAAGLVVDLIKMKKLAGRAVLLAGPPGSGKTAIALAISHELGTKVPFCPMVGSEVYSSEVKKTEVLMENFRRAIGLRIKEVKEVYEGEVMELTPFEGDNPVGYAKAIQHVEVSLKTAKGVKKLKLDPTIYESIQKERVSVGDVIYIESNTGSVRRMGRCDVYATEFDLEAEEYVPLPKGDVHKKKEVVQDVTLHDLDVANARPQGGNDIVAMLGAMTKPKKTEITEKLRREIDKMVDRYIDQGIAELVPGVLFIDEIQMLDLECFTYLHRALESQISPIVVLASNRGTCEVRGTDGIQSPHGLPMDLLNRLLIIRTDPYNREETAQIIQIRADIEGAKLEEAGLEALTEIGVSSSLRYAVQLITPAKLHSRVSGLDALGPESVDTMRTLFLDARSSARILTEHSNAYMK</sequence>
<keyword evidence="5 8" id="KW-0347">Helicase</keyword>
<dbReference type="InterPro" id="IPR003593">
    <property type="entry name" value="AAA+_ATPase"/>
</dbReference>
<keyword evidence="8" id="KW-0805">Transcription regulation</keyword>
<comment type="subcellular location">
    <subcellularLocation>
        <location evidence="1">Nucleus</location>
    </subcellularLocation>
</comment>
<dbReference type="GO" id="GO:0005634">
    <property type="term" value="C:nucleus"/>
    <property type="evidence" value="ECO:0007669"/>
    <property type="project" value="UniProtKB-SubCell"/>
</dbReference>
<keyword evidence="4 8" id="KW-0378">Hydrolase</keyword>
<evidence type="ECO:0000256" key="7">
    <source>
        <dbReference type="ARBA" id="ARBA00023242"/>
    </source>
</evidence>
<comment type="catalytic activity">
    <reaction evidence="8">
        <text>ATP + H2O = ADP + phosphate + H(+)</text>
        <dbReference type="Rhea" id="RHEA:13065"/>
        <dbReference type="ChEBI" id="CHEBI:15377"/>
        <dbReference type="ChEBI" id="CHEBI:15378"/>
        <dbReference type="ChEBI" id="CHEBI:30616"/>
        <dbReference type="ChEBI" id="CHEBI:43474"/>
        <dbReference type="ChEBI" id="CHEBI:456216"/>
        <dbReference type="EC" id="3.6.4.12"/>
    </reaction>
</comment>
<name>A0A1W0XC69_HYPEX</name>
<dbReference type="OrthoDB" id="10060499at2759"/>
<dbReference type="SUPFAM" id="SSF50249">
    <property type="entry name" value="Nucleic acid-binding proteins"/>
    <property type="match status" value="1"/>
</dbReference>
<evidence type="ECO:0000313" key="11">
    <source>
        <dbReference type="Proteomes" id="UP000192578"/>
    </source>
</evidence>
<accession>A0A1W0XC69</accession>